<evidence type="ECO:0000313" key="3">
    <source>
        <dbReference type="EMBL" id="QTD46682.1"/>
    </source>
</evidence>
<gene>
    <name evidence="3" type="ORF">J1M35_07355</name>
</gene>
<name>A0A975H755_9BURK</name>
<dbReference type="Proteomes" id="UP000663903">
    <property type="component" value="Chromosome"/>
</dbReference>
<dbReference type="KEGG" id="otd:J1M35_07355"/>
<dbReference type="CDD" id="cd00158">
    <property type="entry name" value="RHOD"/>
    <property type="match status" value="1"/>
</dbReference>
<dbReference type="Pfam" id="PF00581">
    <property type="entry name" value="Rhodanese"/>
    <property type="match status" value="1"/>
</dbReference>
<dbReference type="AlphaFoldDB" id="A0A975H755"/>
<evidence type="ECO:0000256" key="1">
    <source>
        <dbReference type="SAM" id="SignalP"/>
    </source>
</evidence>
<dbReference type="PROSITE" id="PS50206">
    <property type="entry name" value="RHODANESE_3"/>
    <property type="match status" value="1"/>
</dbReference>
<dbReference type="InterPro" id="IPR050229">
    <property type="entry name" value="GlpE_sulfurtransferase"/>
</dbReference>
<dbReference type="RefSeq" id="WP_208010581.1">
    <property type="nucleotide sequence ID" value="NZ_CP071796.1"/>
</dbReference>
<dbReference type="Gene3D" id="3.40.250.10">
    <property type="entry name" value="Rhodanese-like domain"/>
    <property type="match status" value="1"/>
</dbReference>
<dbReference type="PANTHER" id="PTHR43031:SF7">
    <property type="entry name" value="NITRIC OXIDE REDUCTASE FLRD-NAD(+) REDUCTASE"/>
    <property type="match status" value="1"/>
</dbReference>
<dbReference type="SUPFAM" id="SSF52821">
    <property type="entry name" value="Rhodanese/Cell cycle control phosphatase"/>
    <property type="match status" value="1"/>
</dbReference>
<evidence type="ECO:0000259" key="2">
    <source>
        <dbReference type="PROSITE" id="PS50206"/>
    </source>
</evidence>
<feature type="chain" id="PRO_5036755743" evidence="1">
    <location>
        <begin position="27"/>
        <end position="134"/>
    </location>
</feature>
<organism evidence="3 4">
    <name type="scientific">Ottowia testudinis</name>
    <dbReference type="NCBI Taxonomy" id="2816950"/>
    <lineage>
        <taxon>Bacteria</taxon>
        <taxon>Pseudomonadati</taxon>
        <taxon>Pseudomonadota</taxon>
        <taxon>Betaproteobacteria</taxon>
        <taxon>Burkholderiales</taxon>
        <taxon>Comamonadaceae</taxon>
        <taxon>Ottowia</taxon>
    </lineage>
</organism>
<protein>
    <submittedName>
        <fullName evidence="3">Rhodanese-like domain-containing protein</fullName>
    </submittedName>
</protein>
<reference evidence="3" key="1">
    <citation type="submission" date="2021-03" db="EMBL/GenBank/DDBJ databases">
        <title>Ottowia sp. 27C isolated from the cloaca of a Giant Asian pond turtle (Heosemys grandis).</title>
        <authorList>
            <person name="Spergser J."/>
            <person name="Busse H.-J."/>
        </authorList>
    </citation>
    <scope>NUCLEOTIDE SEQUENCE</scope>
    <source>
        <strain evidence="3">27C</strain>
    </source>
</reference>
<dbReference type="InterPro" id="IPR036873">
    <property type="entry name" value="Rhodanese-like_dom_sf"/>
</dbReference>
<dbReference type="EMBL" id="CP071796">
    <property type="protein sequence ID" value="QTD46682.1"/>
    <property type="molecule type" value="Genomic_DNA"/>
</dbReference>
<feature type="domain" description="Rhodanese" evidence="2">
    <location>
        <begin position="45"/>
        <end position="133"/>
    </location>
</feature>
<feature type="signal peptide" evidence="1">
    <location>
        <begin position="1"/>
        <end position="26"/>
    </location>
</feature>
<keyword evidence="4" id="KW-1185">Reference proteome</keyword>
<dbReference type="InterPro" id="IPR001763">
    <property type="entry name" value="Rhodanese-like_dom"/>
</dbReference>
<keyword evidence="1" id="KW-0732">Signal</keyword>
<evidence type="ECO:0000313" key="4">
    <source>
        <dbReference type="Proteomes" id="UP000663903"/>
    </source>
</evidence>
<sequence>MPKVTRRTAVLLACASAFASLRPTWAQGPSPGDSTTLDEARRLHESGAAVLIDLREPDEHATGVAAGTRLLPMSQLGRRASEIPRDQPVLLICNTQNRSRRAHEALKQAGWRNLRYVHGGMSEWARRGWPMVKP</sequence>
<dbReference type="PANTHER" id="PTHR43031">
    <property type="entry name" value="FAD-DEPENDENT OXIDOREDUCTASE"/>
    <property type="match status" value="1"/>
</dbReference>
<accession>A0A975H755</accession>
<dbReference type="SMART" id="SM00450">
    <property type="entry name" value="RHOD"/>
    <property type="match status" value="1"/>
</dbReference>
<proteinExistence type="predicted"/>